<keyword evidence="2" id="KW-1185">Reference proteome</keyword>
<reference evidence="2" key="1">
    <citation type="journal article" date="2019" name="Int. J. Syst. Evol. Microbiol.">
        <title>The Global Catalogue of Microorganisms (GCM) 10K type strain sequencing project: providing services to taxonomists for standard genome sequencing and annotation.</title>
        <authorList>
            <consortium name="The Broad Institute Genomics Platform"/>
            <consortium name="The Broad Institute Genome Sequencing Center for Infectious Disease"/>
            <person name="Wu L."/>
            <person name="Ma J."/>
        </authorList>
    </citation>
    <scope>NUCLEOTIDE SEQUENCE [LARGE SCALE GENOMIC DNA]</scope>
    <source>
        <strain evidence="2">CGMCC 4.7289</strain>
    </source>
</reference>
<organism evidence="1 2">
    <name type="scientific">Hamadaea flava</name>
    <dbReference type="NCBI Taxonomy" id="1742688"/>
    <lineage>
        <taxon>Bacteria</taxon>
        <taxon>Bacillati</taxon>
        <taxon>Actinomycetota</taxon>
        <taxon>Actinomycetes</taxon>
        <taxon>Micromonosporales</taxon>
        <taxon>Micromonosporaceae</taxon>
        <taxon>Hamadaea</taxon>
    </lineage>
</organism>
<dbReference type="EMBL" id="JBHSAY010000035">
    <property type="protein sequence ID" value="MFC4136874.1"/>
    <property type="molecule type" value="Genomic_DNA"/>
</dbReference>
<comment type="caution">
    <text evidence="1">The sequence shown here is derived from an EMBL/GenBank/DDBJ whole genome shotgun (WGS) entry which is preliminary data.</text>
</comment>
<accession>A0ABV8M439</accession>
<protein>
    <submittedName>
        <fullName evidence="1">Uncharacterized protein</fullName>
    </submittedName>
</protein>
<gene>
    <name evidence="1" type="ORF">ACFOZ4_40250</name>
</gene>
<evidence type="ECO:0000313" key="1">
    <source>
        <dbReference type="EMBL" id="MFC4136874.1"/>
    </source>
</evidence>
<dbReference type="Proteomes" id="UP001595816">
    <property type="component" value="Unassembled WGS sequence"/>
</dbReference>
<proteinExistence type="predicted"/>
<sequence length="113" mass="12531">MPESQFAIVDRALKGQATAEDLSLVQANFERWVQLDFAGDEALALAYSVNALADACATDWAALSERHRSAHIWLFTLLCPDKSRVDQAALAYLSWIDHDLARSAEIVLELRGD</sequence>
<dbReference type="RefSeq" id="WP_253762031.1">
    <property type="nucleotide sequence ID" value="NZ_JAMZDZ010000001.1"/>
</dbReference>
<name>A0ABV8M439_9ACTN</name>
<evidence type="ECO:0000313" key="2">
    <source>
        <dbReference type="Proteomes" id="UP001595816"/>
    </source>
</evidence>